<accession>A0A1I4FCJ3</accession>
<dbReference type="PANTHER" id="PTHR32481:SF20">
    <property type="entry name" value="AMINOPEPTIDASE YSDC"/>
    <property type="match status" value="1"/>
</dbReference>
<keyword evidence="1" id="KW-0479">Metal-binding</keyword>
<dbReference type="InterPro" id="IPR008007">
    <property type="entry name" value="Peptidase_M42"/>
</dbReference>
<keyword evidence="2" id="KW-0378">Hydrolase</keyword>
<dbReference type="AlphaFoldDB" id="A0A1I4FCJ3"/>
<name>A0A1I4FCJ3_9HYPH</name>
<sequence length="206" mass="21791">MKVGSPVTIQAGFAFLRGRQVLGRAFDNKAGLFIAAEVLRNLSEQKGLHRDVGVYILGTVQEEIGSRGAQTAAFNLAPRTGLAVDMGVAMDYPRARPQDQGKLELGKGPGLSQGANTNPIVFDLLTAAAAVRGIPYQLQASGGSSPTDARKLQTNRGGVASGVISVPLRYMHTPSEVMCLDDVAACIDLISAYCRSVTPDTDFTPW</sequence>
<dbReference type="GO" id="GO:0004177">
    <property type="term" value="F:aminopeptidase activity"/>
    <property type="evidence" value="ECO:0007669"/>
    <property type="project" value="UniProtKB-KW"/>
</dbReference>
<proteinExistence type="predicted"/>
<dbReference type="Gene3D" id="3.40.630.10">
    <property type="entry name" value="Zn peptidases"/>
    <property type="match status" value="1"/>
</dbReference>
<protein>
    <submittedName>
        <fullName evidence="3">M42 glutamyl aminopeptidase</fullName>
    </submittedName>
</protein>
<gene>
    <name evidence="3" type="ORF">SAMN04488498_14120</name>
</gene>
<evidence type="ECO:0000256" key="1">
    <source>
        <dbReference type="ARBA" id="ARBA00022723"/>
    </source>
</evidence>
<dbReference type="SUPFAM" id="SSF53187">
    <property type="entry name" value="Zn-dependent exopeptidases"/>
    <property type="match status" value="1"/>
</dbReference>
<dbReference type="Proteomes" id="UP000323300">
    <property type="component" value="Unassembled WGS sequence"/>
</dbReference>
<dbReference type="InterPro" id="IPR051464">
    <property type="entry name" value="Peptidase_M42_aminopept"/>
</dbReference>
<evidence type="ECO:0000256" key="2">
    <source>
        <dbReference type="ARBA" id="ARBA00022801"/>
    </source>
</evidence>
<keyword evidence="4" id="KW-1185">Reference proteome</keyword>
<dbReference type="PANTHER" id="PTHR32481">
    <property type="entry name" value="AMINOPEPTIDASE"/>
    <property type="match status" value="1"/>
</dbReference>
<organism evidence="3 4">
    <name type="scientific">Neomesorhizobium albiziae</name>
    <dbReference type="NCBI Taxonomy" id="335020"/>
    <lineage>
        <taxon>Bacteria</taxon>
        <taxon>Pseudomonadati</taxon>
        <taxon>Pseudomonadota</taxon>
        <taxon>Alphaproteobacteria</taxon>
        <taxon>Hyphomicrobiales</taxon>
        <taxon>Phyllobacteriaceae</taxon>
        <taxon>Neomesorhizobium</taxon>
    </lineage>
</organism>
<dbReference type="GO" id="GO:0046872">
    <property type="term" value="F:metal ion binding"/>
    <property type="evidence" value="ECO:0007669"/>
    <property type="project" value="UniProtKB-KW"/>
</dbReference>
<evidence type="ECO:0000313" key="3">
    <source>
        <dbReference type="EMBL" id="SFL15249.1"/>
    </source>
</evidence>
<dbReference type="EMBL" id="FOSL01000041">
    <property type="protein sequence ID" value="SFL15249.1"/>
    <property type="molecule type" value="Genomic_DNA"/>
</dbReference>
<keyword evidence="3" id="KW-0031">Aminopeptidase</keyword>
<reference evidence="3 4" key="1">
    <citation type="submission" date="2016-10" db="EMBL/GenBank/DDBJ databases">
        <authorList>
            <person name="Varghese N."/>
            <person name="Submissions S."/>
        </authorList>
    </citation>
    <scope>NUCLEOTIDE SEQUENCE [LARGE SCALE GENOMIC DNA]</scope>
    <source>
        <strain evidence="3 4">DSM 21822</strain>
    </source>
</reference>
<keyword evidence="3" id="KW-0645">Protease</keyword>
<evidence type="ECO:0000313" key="4">
    <source>
        <dbReference type="Proteomes" id="UP000323300"/>
    </source>
</evidence>
<dbReference type="Pfam" id="PF05343">
    <property type="entry name" value="Peptidase_M42"/>
    <property type="match status" value="1"/>
</dbReference>